<accession>A0A0D2B935</accession>
<dbReference type="Proteomes" id="UP000053342">
    <property type="component" value="Unassembled WGS sequence"/>
</dbReference>
<dbReference type="HOGENOM" id="CLU_806614_0_0_1"/>
<dbReference type="VEuPathDB" id="FungiDB:PV06_01286"/>
<dbReference type="PANTHER" id="PTHR42085:SF1">
    <property type="entry name" value="F-BOX DOMAIN-CONTAINING PROTEIN"/>
    <property type="match status" value="1"/>
</dbReference>
<dbReference type="EMBL" id="KN847332">
    <property type="protein sequence ID" value="KIW48721.1"/>
    <property type="molecule type" value="Genomic_DNA"/>
</dbReference>
<feature type="region of interest" description="Disordered" evidence="1">
    <location>
        <begin position="194"/>
        <end position="230"/>
    </location>
</feature>
<evidence type="ECO:0000313" key="4">
    <source>
        <dbReference type="Proteomes" id="UP000053342"/>
    </source>
</evidence>
<reference evidence="3 4" key="1">
    <citation type="submission" date="2015-01" db="EMBL/GenBank/DDBJ databases">
        <title>The Genome Sequence of Exophiala oligosperma CBS72588.</title>
        <authorList>
            <consortium name="The Broad Institute Genomics Platform"/>
            <person name="Cuomo C."/>
            <person name="de Hoog S."/>
            <person name="Gorbushina A."/>
            <person name="Stielow B."/>
            <person name="Teixiera M."/>
            <person name="Abouelleil A."/>
            <person name="Chapman S.B."/>
            <person name="Priest M."/>
            <person name="Young S.K."/>
            <person name="Wortman J."/>
            <person name="Nusbaum C."/>
            <person name="Birren B."/>
        </authorList>
    </citation>
    <scope>NUCLEOTIDE SEQUENCE [LARGE SCALE GENOMIC DNA]</scope>
    <source>
        <strain evidence="3 4">CBS 72588</strain>
    </source>
</reference>
<dbReference type="Pfam" id="PF20150">
    <property type="entry name" value="2EXR"/>
    <property type="match status" value="1"/>
</dbReference>
<evidence type="ECO:0000313" key="3">
    <source>
        <dbReference type="EMBL" id="KIW48721.1"/>
    </source>
</evidence>
<dbReference type="OrthoDB" id="5413827at2759"/>
<dbReference type="InterPro" id="IPR038883">
    <property type="entry name" value="AN11006-like"/>
</dbReference>
<organism evidence="3 4">
    <name type="scientific">Exophiala oligosperma</name>
    <dbReference type="NCBI Taxonomy" id="215243"/>
    <lineage>
        <taxon>Eukaryota</taxon>
        <taxon>Fungi</taxon>
        <taxon>Dikarya</taxon>
        <taxon>Ascomycota</taxon>
        <taxon>Pezizomycotina</taxon>
        <taxon>Eurotiomycetes</taxon>
        <taxon>Chaetothyriomycetidae</taxon>
        <taxon>Chaetothyriales</taxon>
        <taxon>Herpotrichiellaceae</taxon>
        <taxon>Exophiala</taxon>
    </lineage>
</organism>
<keyword evidence="4" id="KW-1185">Reference proteome</keyword>
<name>A0A0D2B935_9EURO</name>
<feature type="domain" description="2EXR" evidence="2">
    <location>
        <begin position="37"/>
        <end position="102"/>
    </location>
</feature>
<dbReference type="InterPro" id="IPR045518">
    <property type="entry name" value="2EXR"/>
</dbReference>
<sequence length="372" mass="40579">MMPTMQPASAAINPSPPATASFSSSLAADSNQPTLLSLPPEVRNLIYRFAFQQPEPLRLRCPSQRRLRPSRPPKDDPRAFLDTCHLVRSEALCLYYSLNSLVFRSTEHLLSFIADPEIHPCIKSSLAHVAVDFGDATDADSILKDHIVLVDTCVGSLPRLKALETRFYARTMDSCSLQHFQTLALALDGLDAEMNASPSPRSSRSSRSSRQSSRQSSISSRATSPVSEASSICSSPMELVCEPESIKPVSEQPEPEFDMSAIQAEVLEQYCFTPSAAVAFASSKLKFSVAASSHVYPGAKHDKLICYNLRISADGVRSALGDAKEAVEQRLERVGMLPRRLSEMYDVAADGGFHQRVRATLASCARIDVGVS</sequence>
<dbReference type="GeneID" id="27353360"/>
<dbReference type="RefSeq" id="XP_016268937.1">
    <property type="nucleotide sequence ID" value="XM_016401884.1"/>
</dbReference>
<feature type="compositionally biased region" description="Low complexity" evidence="1">
    <location>
        <begin position="197"/>
        <end position="221"/>
    </location>
</feature>
<dbReference type="AlphaFoldDB" id="A0A0D2B935"/>
<evidence type="ECO:0000256" key="1">
    <source>
        <dbReference type="SAM" id="MobiDB-lite"/>
    </source>
</evidence>
<dbReference type="PANTHER" id="PTHR42085">
    <property type="entry name" value="F-BOX DOMAIN-CONTAINING PROTEIN"/>
    <property type="match status" value="1"/>
</dbReference>
<protein>
    <recommendedName>
        <fullName evidence="2">2EXR domain-containing protein</fullName>
    </recommendedName>
</protein>
<evidence type="ECO:0000259" key="2">
    <source>
        <dbReference type="Pfam" id="PF20150"/>
    </source>
</evidence>
<gene>
    <name evidence="3" type="ORF">PV06_01286</name>
</gene>
<proteinExistence type="predicted"/>